<protein>
    <recommendedName>
        <fullName evidence="5">HTH tetR-type domain-containing protein</fullName>
    </recommendedName>
</protein>
<dbReference type="InterPro" id="IPR001647">
    <property type="entry name" value="HTH_TetR"/>
</dbReference>
<dbReference type="PANTHER" id="PTHR30055">
    <property type="entry name" value="HTH-TYPE TRANSCRIPTIONAL REGULATOR RUTR"/>
    <property type="match status" value="1"/>
</dbReference>
<evidence type="ECO:0000256" key="3">
    <source>
        <dbReference type="ARBA" id="ARBA00023163"/>
    </source>
</evidence>
<accession>A0A7K0D460</accession>
<evidence type="ECO:0000313" key="6">
    <source>
        <dbReference type="EMBL" id="MQY20102.1"/>
    </source>
</evidence>
<dbReference type="PANTHER" id="PTHR30055:SF234">
    <property type="entry name" value="HTH-TYPE TRANSCRIPTIONAL REGULATOR BETI"/>
    <property type="match status" value="1"/>
</dbReference>
<dbReference type="InterPro" id="IPR041347">
    <property type="entry name" value="MftR_C"/>
</dbReference>
<dbReference type="InterPro" id="IPR023772">
    <property type="entry name" value="DNA-bd_HTH_TetR-type_CS"/>
</dbReference>
<dbReference type="Pfam" id="PF17754">
    <property type="entry name" value="TetR_C_14"/>
    <property type="match status" value="1"/>
</dbReference>
<dbReference type="InterPro" id="IPR050109">
    <property type="entry name" value="HTH-type_TetR-like_transc_reg"/>
</dbReference>
<dbReference type="GO" id="GO:0000976">
    <property type="term" value="F:transcription cis-regulatory region binding"/>
    <property type="evidence" value="ECO:0007669"/>
    <property type="project" value="TreeGrafter"/>
</dbReference>
<evidence type="ECO:0000256" key="1">
    <source>
        <dbReference type="ARBA" id="ARBA00023015"/>
    </source>
</evidence>
<gene>
    <name evidence="6" type="ORF">NRB20_31980</name>
</gene>
<name>A0A7K0D460_9NOCA</name>
<keyword evidence="1" id="KW-0805">Transcription regulation</keyword>
<dbReference type="SUPFAM" id="SSF46689">
    <property type="entry name" value="Homeodomain-like"/>
    <property type="match status" value="1"/>
</dbReference>
<dbReference type="Pfam" id="PF00440">
    <property type="entry name" value="TetR_N"/>
    <property type="match status" value="1"/>
</dbReference>
<dbReference type="Gene3D" id="1.10.357.10">
    <property type="entry name" value="Tetracycline Repressor, domain 2"/>
    <property type="match status" value="1"/>
</dbReference>
<dbReference type="InterPro" id="IPR009057">
    <property type="entry name" value="Homeodomain-like_sf"/>
</dbReference>
<keyword evidence="3" id="KW-0804">Transcription</keyword>
<feature type="domain" description="HTH tetR-type" evidence="5">
    <location>
        <begin position="28"/>
        <end position="88"/>
    </location>
</feature>
<evidence type="ECO:0000256" key="4">
    <source>
        <dbReference type="PROSITE-ProRule" id="PRU00335"/>
    </source>
</evidence>
<dbReference type="PRINTS" id="PR00455">
    <property type="entry name" value="HTHTETR"/>
</dbReference>
<proteinExistence type="predicted"/>
<dbReference type="Proteomes" id="UP000438448">
    <property type="component" value="Unassembled WGS sequence"/>
</dbReference>
<keyword evidence="2 4" id="KW-0238">DNA-binding</keyword>
<dbReference type="AlphaFoldDB" id="A0A7K0D460"/>
<evidence type="ECO:0000256" key="2">
    <source>
        <dbReference type="ARBA" id="ARBA00023125"/>
    </source>
</evidence>
<reference evidence="6 7" key="1">
    <citation type="submission" date="2019-10" db="EMBL/GenBank/DDBJ databases">
        <title>Nocardia macrotermitis sp. nov. and Nocardia aurantia sp. nov., isolated from the gut of fungus growing-termite Macrotermes natalensis.</title>
        <authorList>
            <person name="Benndorf R."/>
            <person name="Schwitalla J."/>
            <person name="Martin K."/>
            <person name="De Beer W."/>
            <person name="Kaster A.-K."/>
            <person name="Vollmers J."/>
            <person name="Poulsen M."/>
            <person name="Beemelmanns C."/>
        </authorList>
    </citation>
    <scope>NUCLEOTIDE SEQUENCE [LARGE SCALE GENOMIC DNA]</scope>
    <source>
        <strain evidence="6 7">RB20</strain>
    </source>
</reference>
<evidence type="ECO:0000259" key="5">
    <source>
        <dbReference type="PROSITE" id="PS50977"/>
    </source>
</evidence>
<dbReference type="PROSITE" id="PS50977">
    <property type="entry name" value="HTH_TETR_2"/>
    <property type="match status" value="1"/>
</dbReference>
<sequence length="212" mass="22714">MSLGLVTVHGDETESQCAYSDVMARWQPDAQSRLENAALELFAERGFEAVSAAEIAARAGLSKATFFRHFPDKPEVLFWGRDLLADTFRQAIADGAPDASPLELVRAAVLAVAPVFDADRHHHAATRQRLIASSPTLHERAVLKRAALAQAITDALQARGVTGGTAELAGLGGAAAFDAAYERWAASRTYRGFAAFARRELDRTVHAAASLS</sequence>
<organism evidence="6 7">
    <name type="scientific">Nocardia macrotermitis</name>
    <dbReference type="NCBI Taxonomy" id="2585198"/>
    <lineage>
        <taxon>Bacteria</taxon>
        <taxon>Bacillati</taxon>
        <taxon>Actinomycetota</taxon>
        <taxon>Actinomycetes</taxon>
        <taxon>Mycobacteriales</taxon>
        <taxon>Nocardiaceae</taxon>
        <taxon>Nocardia</taxon>
    </lineage>
</organism>
<dbReference type="GO" id="GO:0003700">
    <property type="term" value="F:DNA-binding transcription factor activity"/>
    <property type="evidence" value="ECO:0007669"/>
    <property type="project" value="TreeGrafter"/>
</dbReference>
<dbReference type="PROSITE" id="PS01081">
    <property type="entry name" value="HTH_TETR_1"/>
    <property type="match status" value="1"/>
</dbReference>
<dbReference type="EMBL" id="WEGK01000006">
    <property type="protein sequence ID" value="MQY20102.1"/>
    <property type="molecule type" value="Genomic_DNA"/>
</dbReference>
<comment type="caution">
    <text evidence="6">The sequence shown here is derived from an EMBL/GenBank/DDBJ whole genome shotgun (WGS) entry which is preliminary data.</text>
</comment>
<evidence type="ECO:0000313" key="7">
    <source>
        <dbReference type="Proteomes" id="UP000438448"/>
    </source>
</evidence>
<feature type="DNA-binding region" description="H-T-H motif" evidence="4">
    <location>
        <begin position="51"/>
        <end position="70"/>
    </location>
</feature>
<keyword evidence="7" id="KW-1185">Reference proteome</keyword>